<name>A0A5C8HQQ8_9MICO</name>
<keyword evidence="1" id="KW-0812">Transmembrane</keyword>
<protein>
    <submittedName>
        <fullName evidence="2">Uncharacterized protein</fullName>
    </submittedName>
</protein>
<comment type="caution">
    <text evidence="2">The sequence shown here is derived from an EMBL/GenBank/DDBJ whole genome shotgun (WGS) entry which is preliminary data.</text>
</comment>
<organism evidence="2 3">
    <name type="scientific">Microbacterium mitrae</name>
    <dbReference type="NCBI Taxonomy" id="664640"/>
    <lineage>
        <taxon>Bacteria</taxon>
        <taxon>Bacillati</taxon>
        <taxon>Actinomycetota</taxon>
        <taxon>Actinomycetes</taxon>
        <taxon>Micrococcales</taxon>
        <taxon>Microbacteriaceae</taxon>
        <taxon>Microbacterium</taxon>
    </lineage>
</organism>
<keyword evidence="3" id="KW-1185">Reference proteome</keyword>
<keyword evidence="1" id="KW-0472">Membrane</keyword>
<dbReference type="EMBL" id="VRSW01000001">
    <property type="protein sequence ID" value="TXK06344.1"/>
    <property type="molecule type" value="Genomic_DNA"/>
</dbReference>
<sequence>MTRSKLKLWVPVIIVVVIVGAIFGYLGYNAIPLTKEHVIGTWHAVDGETGTATFNADGTFELQGMSLNPVTSYDAAGEFYATGTWPLIEREGHDSRLSVHVDSFGETQGKAVPDAGSIPIWVSSVVRNWQRALYFSDGEEVHTLVMVKD</sequence>
<accession>A0A5C8HQQ8</accession>
<evidence type="ECO:0000256" key="1">
    <source>
        <dbReference type="SAM" id="Phobius"/>
    </source>
</evidence>
<dbReference type="OrthoDB" id="4331534at2"/>
<reference evidence="2 3" key="1">
    <citation type="submission" date="2019-08" db="EMBL/GenBank/DDBJ databases">
        <authorList>
            <person name="Dong K."/>
        </authorList>
    </citation>
    <scope>NUCLEOTIDE SEQUENCE [LARGE SCALE GENOMIC DNA]</scope>
    <source>
        <strain evidence="2 3">M4-8</strain>
    </source>
</reference>
<dbReference type="Proteomes" id="UP000321196">
    <property type="component" value="Unassembled WGS sequence"/>
</dbReference>
<evidence type="ECO:0000313" key="3">
    <source>
        <dbReference type="Proteomes" id="UP000321196"/>
    </source>
</evidence>
<dbReference type="AlphaFoldDB" id="A0A5C8HQQ8"/>
<feature type="transmembrane region" description="Helical" evidence="1">
    <location>
        <begin position="6"/>
        <end position="28"/>
    </location>
</feature>
<dbReference type="RefSeq" id="WP_147825149.1">
    <property type="nucleotide sequence ID" value="NZ_BAAARG010000001.1"/>
</dbReference>
<proteinExistence type="predicted"/>
<gene>
    <name evidence="2" type="ORF">FVP60_05135</name>
</gene>
<keyword evidence="1" id="KW-1133">Transmembrane helix</keyword>
<evidence type="ECO:0000313" key="2">
    <source>
        <dbReference type="EMBL" id="TXK06344.1"/>
    </source>
</evidence>